<feature type="region of interest" description="Disordered" evidence="1">
    <location>
        <begin position="81"/>
        <end position="139"/>
    </location>
</feature>
<evidence type="ECO:0000313" key="3">
    <source>
        <dbReference type="EMBL" id="CEM52107.1"/>
    </source>
</evidence>
<name>A0A0G4I578_9ALVE</name>
<feature type="chain" id="PRO_5005192173" description="F5/8 type C domain-containing protein" evidence="2">
    <location>
        <begin position="24"/>
        <end position="446"/>
    </location>
</feature>
<keyword evidence="2" id="KW-0732">Signal</keyword>
<feature type="region of interest" description="Disordered" evidence="1">
    <location>
        <begin position="34"/>
        <end position="65"/>
    </location>
</feature>
<dbReference type="AlphaFoldDB" id="A0A0G4I578"/>
<feature type="compositionally biased region" description="Low complexity" evidence="1">
    <location>
        <begin position="432"/>
        <end position="446"/>
    </location>
</feature>
<sequence>MCGGLKICLLVAVFFCSLGAFQAGRIPDRILKTRESTTKEAGPRGKGDRNVGHGSITDTEHPAAPVSESIADTLREHQVFHANQNKGRDELNEEEEREDPSLPEEVQQNGEEEGSSENIPAKEEDEEKDLPPEVSFKGGSGYRSYGSSHSYHYVSHSSSSGDFDAFWLLFLLVILLCWIPDLCCPDREETTITTVQVANPSLPNSMVHTETVNPADRAMYEAFGSQSEHWVREQGIAATATWGMSQGVSGPWKGTYTEEGESHDCFYNLDVTPVPDVMGLQDVTGRHGDSDGGGWLRGKVNLSAGRLIWTEHYEGTSLQVAVRGTFVNPHTITFEAVAVNGVRMFGSIIKEAAGGITTDVHASAPGTGLPTTNPYAQPSPYAHPGASPYSTPGDVHATAPGAYTSGVYPQPGLAPPTQPAPLSGQAPPPFMPASQAASALPAPFGS</sequence>
<proteinExistence type="predicted"/>
<organism evidence="3">
    <name type="scientific">Chromera velia CCMP2878</name>
    <dbReference type="NCBI Taxonomy" id="1169474"/>
    <lineage>
        <taxon>Eukaryota</taxon>
        <taxon>Sar</taxon>
        <taxon>Alveolata</taxon>
        <taxon>Colpodellida</taxon>
        <taxon>Chromeraceae</taxon>
        <taxon>Chromera</taxon>
    </lineage>
</organism>
<protein>
    <recommendedName>
        <fullName evidence="4">F5/8 type C domain-containing protein</fullName>
    </recommendedName>
</protein>
<evidence type="ECO:0000256" key="2">
    <source>
        <dbReference type="SAM" id="SignalP"/>
    </source>
</evidence>
<feature type="compositionally biased region" description="Acidic residues" evidence="1">
    <location>
        <begin position="91"/>
        <end position="102"/>
    </location>
</feature>
<feature type="signal peptide" evidence="2">
    <location>
        <begin position="1"/>
        <end position="23"/>
    </location>
</feature>
<accession>A0A0G4I578</accession>
<dbReference type="VEuPathDB" id="CryptoDB:Cvel_11074"/>
<feature type="region of interest" description="Disordered" evidence="1">
    <location>
        <begin position="363"/>
        <end position="446"/>
    </location>
</feature>
<evidence type="ECO:0000256" key="1">
    <source>
        <dbReference type="SAM" id="MobiDB-lite"/>
    </source>
</evidence>
<gene>
    <name evidence="3" type="ORF">Cvel_11074</name>
</gene>
<evidence type="ECO:0008006" key="4">
    <source>
        <dbReference type="Google" id="ProtNLM"/>
    </source>
</evidence>
<feature type="compositionally biased region" description="Basic and acidic residues" evidence="1">
    <location>
        <begin position="34"/>
        <end position="51"/>
    </location>
</feature>
<reference evidence="3" key="1">
    <citation type="submission" date="2014-11" db="EMBL/GenBank/DDBJ databases">
        <authorList>
            <person name="Otto D Thomas"/>
            <person name="Naeem Raeece"/>
        </authorList>
    </citation>
    <scope>NUCLEOTIDE SEQUENCE</scope>
</reference>
<dbReference type="EMBL" id="CDMZ01005144">
    <property type="protein sequence ID" value="CEM52107.1"/>
    <property type="molecule type" value="Genomic_DNA"/>
</dbReference>